<protein>
    <submittedName>
        <fullName evidence="1">Uncharacterized protein</fullName>
    </submittedName>
</protein>
<keyword evidence="2" id="KW-1185">Reference proteome</keyword>
<proteinExistence type="predicted"/>
<dbReference type="OrthoDB" id="5767693at2"/>
<evidence type="ECO:0000313" key="2">
    <source>
        <dbReference type="Proteomes" id="UP000235116"/>
    </source>
</evidence>
<evidence type="ECO:0000313" key="1">
    <source>
        <dbReference type="EMBL" id="AUM14323.1"/>
    </source>
</evidence>
<dbReference type="EMBL" id="CP022684">
    <property type="protein sequence ID" value="AUM14323.1"/>
    <property type="molecule type" value="Genomic_DNA"/>
</dbReference>
<dbReference type="RefSeq" id="WP_101895697.1">
    <property type="nucleotide sequence ID" value="NZ_CP022684.1"/>
</dbReference>
<dbReference type="AlphaFoldDB" id="A0A2K9LPW5"/>
<name>A0A2K9LPW5_9GAMM</name>
<organism evidence="1 2">
    <name type="scientific">Ketobacter alkanivorans</name>
    <dbReference type="NCBI Taxonomy" id="1917421"/>
    <lineage>
        <taxon>Bacteria</taxon>
        <taxon>Pseudomonadati</taxon>
        <taxon>Pseudomonadota</taxon>
        <taxon>Gammaproteobacteria</taxon>
        <taxon>Pseudomonadales</taxon>
        <taxon>Ketobacteraceae</taxon>
        <taxon>Ketobacter</taxon>
    </lineage>
</organism>
<dbReference type="Proteomes" id="UP000235116">
    <property type="component" value="Chromosome"/>
</dbReference>
<accession>A0A2K9LPW5</accession>
<reference evidence="2" key="1">
    <citation type="submission" date="2017-08" db="EMBL/GenBank/DDBJ databases">
        <title>Direct submision.</title>
        <authorList>
            <person name="Kim S.-J."/>
            <person name="Rhee S.-K."/>
        </authorList>
    </citation>
    <scope>NUCLEOTIDE SEQUENCE [LARGE SCALE GENOMIC DNA]</scope>
    <source>
        <strain evidence="2">GI5</strain>
    </source>
</reference>
<sequence>MKNFSDIDPLTIQQNPYVVGSLVDNRKPQRTIYLLIIEDYALIAVCNWFTDGETGESEWLTYQLEMPKSGIPWIVNTLENKFFKLSHEGGLPADVRHYEEVVDGEELGISRAMSLGSGENREAGYTIKTISRPEPGERMGKYLNFTDSFLFEHGFFDLLKITAEKIKNGTL</sequence>
<dbReference type="KEGG" id="kak:Kalk_18665"/>
<gene>
    <name evidence="1" type="ORF">Kalk_18665</name>
</gene>